<proteinExistence type="predicted"/>
<evidence type="ECO:0000313" key="2">
    <source>
        <dbReference type="Proteomes" id="UP001236274"/>
    </source>
</evidence>
<dbReference type="EMBL" id="JASORJ010000034">
    <property type="protein sequence ID" value="MDK7357852.1"/>
    <property type="molecule type" value="Genomic_DNA"/>
</dbReference>
<gene>
    <name evidence="1" type="ORF">QP520_09470</name>
</gene>
<accession>A0AAJ1V663</accession>
<name>A0AAJ1V663_9FIRM</name>
<protein>
    <submittedName>
        <fullName evidence="1">Uncharacterized protein</fullName>
    </submittedName>
</protein>
<evidence type="ECO:0000313" key="1">
    <source>
        <dbReference type="EMBL" id="MDK7357852.1"/>
    </source>
</evidence>
<dbReference type="AlphaFoldDB" id="A0AAJ1V663"/>
<dbReference type="RefSeq" id="WP_285418377.1">
    <property type="nucleotide sequence ID" value="NZ_JAPVXX010000030.1"/>
</dbReference>
<organism evidence="1 2">
    <name type="scientific">Veillonella atypica</name>
    <dbReference type="NCBI Taxonomy" id="39777"/>
    <lineage>
        <taxon>Bacteria</taxon>
        <taxon>Bacillati</taxon>
        <taxon>Bacillota</taxon>
        <taxon>Negativicutes</taxon>
        <taxon>Veillonellales</taxon>
        <taxon>Veillonellaceae</taxon>
        <taxon>Veillonella</taxon>
    </lineage>
</organism>
<sequence>MHTPEGGLSYTLPFPAFKGSTHMVPIPGMAETYGTLYRFNHPFIYISLSMESYPYEQSAQYLGKPYNELKQGDVRSALQEKWTHVDQDEYDVSSIDGSTFKRENIINGRWSTMKTKEKLSFVANDISFALPNEPNTQYVITLLVREDGERGIIA</sequence>
<reference evidence="1" key="1">
    <citation type="submission" date="2023-05" db="EMBL/GenBank/DDBJ databases">
        <title>Cataloging the Phylogenetic Diversity of Human Bladder Bacteria.</title>
        <authorList>
            <person name="Du J."/>
        </authorList>
    </citation>
    <scope>NUCLEOTIDE SEQUENCE</scope>
    <source>
        <strain evidence="1">UMB10101</strain>
    </source>
</reference>
<dbReference type="Proteomes" id="UP001236274">
    <property type="component" value="Unassembled WGS sequence"/>
</dbReference>
<comment type="caution">
    <text evidence="1">The sequence shown here is derived from an EMBL/GenBank/DDBJ whole genome shotgun (WGS) entry which is preliminary data.</text>
</comment>